<evidence type="ECO:0000259" key="1">
    <source>
        <dbReference type="Pfam" id="PF14285"/>
    </source>
</evidence>
<sequence>MKYFKLIPFFFIFIFLIIGSTKAAESNNKIALLNEKSDFQLYVPNNPFLDQSKVIIKDPDTLQLEHDEKISLVALHYIDPHDDSFILSITQHKAFNYKQKIDIVLIEPDGEVKEFVKEEEFKPNYNTGEKVTINGHEGRFEKLAGENSLGGILWWIEDDTYIEFHTQVLTKEELVQIATSMIQCTST</sequence>
<name>E6TZN2_EVAC2</name>
<protein>
    <recommendedName>
        <fullName evidence="1">DUF4367 domain-containing protein</fullName>
    </recommendedName>
</protein>
<evidence type="ECO:0000313" key="2">
    <source>
        <dbReference type="EMBL" id="ADU31338.1"/>
    </source>
</evidence>
<dbReference type="InterPro" id="IPR025377">
    <property type="entry name" value="DUF4367"/>
</dbReference>
<dbReference type="KEGG" id="bco:Bcell_3095"/>
<feature type="domain" description="DUF4367" evidence="1">
    <location>
        <begin position="71"/>
        <end position="181"/>
    </location>
</feature>
<dbReference type="Pfam" id="PF14285">
    <property type="entry name" value="DUF4367"/>
    <property type="match status" value="1"/>
</dbReference>
<dbReference type="OrthoDB" id="2667257at2"/>
<evidence type="ECO:0000313" key="3">
    <source>
        <dbReference type="Proteomes" id="UP000001401"/>
    </source>
</evidence>
<organism evidence="2 3">
    <name type="scientific">Evansella cellulosilytica (strain ATCC 21833 / DSM 2522 / FERM P-1141 / JCM 9156 / N-4)</name>
    <name type="common">Bacillus cellulosilyticus</name>
    <dbReference type="NCBI Taxonomy" id="649639"/>
    <lineage>
        <taxon>Bacteria</taxon>
        <taxon>Bacillati</taxon>
        <taxon>Bacillota</taxon>
        <taxon>Bacilli</taxon>
        <taxon>Bacillales</taxon>
        <taxon>Bacillaceae</taxon>
        <taxon>Evansella</taxon>
    </lineage>
</organism>
<dbReference type="RefSeq" id="WP_013489669.1">
    <property type="nucleotide sequence ID" value="NC_014829.1"/>
</dbReference>
<reference evidence="2" key="1">
    <citation type="submission" date="2010-12" db="EMBL/GenBank/DDBJ databases">
        <title>Complete sequence of Bacillus cellulosilyticus DSM 2522.</title>
        <authorList>
            <consortium name="US DOE Joint Genome Institute"/>
            <person name="Lucas S."/>
            <person name="Copeland A."/>
            <person name="Lapidus A."/>
            <person name="Cheng J.-F."/>
            <person name="Bruce D."/>
            <person name="Goodwin L."/>
            <person name="Pitluck S."/>
            <person name="Chertkov O."/>
            <person name="Detter J.C."/>
            <person name="Han C."/>
            <person name="Tapia R."/>
            <person name="Land M."/>
            <person name="Hauser L."/>
            <person name="Jeffries C."/>
            <person name="Kyrpides N."/>
            <person name="Ivanova N."/>
            <person name="Mikhailova N."/>
            <person name="Brumm P."/>
            <person name="Mead D."/>
            <person name="Woyke T."/>
        </authorList>
    </citation>
    <scope>NUCLEOTIDE SEQUENCE [LARGE SCALE GENOMIC DNA]</scope>
    <source>
        <strain evidence="2">DSM 2522</strain>
    </source>
</reference>
<accession>E6TZN2</accession>
<proteinExistence type="predicted"/>
<gene>
    <name evidence="2" type="ordered locus">Bcell_3095</name>
</gene>
<dbReference type="EMBL" id="CP002394">
    <property type="protein sequence ID" value="ADU31338.1"/>
    <property type="molecule type" value="Genomic_DNA"/>
</dbReference>
<dbReference type="HOGENOM" id="CLU_1531065_0_0_9"/>
<keyword evidence="3" id="KW-1185">Reference proteome</keyword>
<dbReference type="Proteomes" id="UP000001401">
    <property type="component" value="Chromosome"/>
</dbReference>
<dbReference type="AlphaFoldDB" id="E6TZN2"/>